<evidence type="ECO:0000313" key="1">
    <source>
        <dbReference type="EMBL" id="SEA36445.1"/>
    </source>
</evidence>
<organism evidence="1 2">
    <name type="scientific">Xylanibacter ruminicola</name>
    <name type="common">Prevotella ruminicola</name>
    <dbReference type="NCBI Taxonomy" id="839"/>
    <lineage>
        <taxon>Bacteria</taxon>
        <taxon>Pseudomonadati</taxon>
        <taxon>Bacteroidota</taxon>
        <taxon>Bacteroidia</taxon>
        <taxon>Bacteroidales</taxon>
        <taxon>Prevotellaceae</taxon>
        <taxon>Xylanibacter</taxon>
    </lineage>
</organism>
<dbReference type="AlphaFoldDB" id="A0A1H4AKJ9"/>
<proteinExistence type="predicted"/>
<sequence length="52" mass="5923">MWLNLKTQGESCAFFCEKLAESFVVTEIITTFAIGSEEKYRANKEAFAIISR</sequence>
<accession>A0A1H4AKJ9</accession>
<dbReference type="Proteomes" id="UP000182257">
    <property type="component" value="Unassembled WGS sequence"/>
</dbReference>
<gene>
    <name evidence="1" type="ORF">SAMN05216462_1264</name>
</gene>
<reference evidence="1 2" key="1">
    <citation type="submission" date="2016-10" db="EMBL/GenBank/DDBJ databases">
        <authorList>
            <person name="de Groot N.N."/>
        </authorList>
    </citation>
    <scope>NUCLEOTIDE SEQUENCE [LARGE SCALE GENOMIC DNA]</scope>
    <source>
        <strain evidence="1 2">D31d</strain>
    </source>
</reference>
<protein>
    <submittedName>
        <fullName evidence="1">Uncharacterized protein</fullName>
    </submittedName>
</protein>
<evidence type="ECO:0000313" key="2">
    <source>
        <dbReference type="Proteomes" id="UP000182257"/>
    </source>
</evidence>
<name>A0A1H4AKJ9_XYLRU</name>
<dbReference type="EMBL" id="FNRF01000002">
    <property type="protein sequence ID" value="SEA36445.1"/>
    <property type="molecule type" value="Genomic_DNA"/>
</dbReference>